<dbReference type="PANTHER" id="PTHR36847:SF1">
    <property type="entry name" value="AMIDOLIGASE ENZYME"/>
    <property type="match status" value="1"/>
</dbReference>
<proteinExistence type="predicted"/>
<protein>
    <submittedName>
        <fullName evidence="1">Uncharacterized protein</fullName>
    </submittedName>
</protein>
<dbReference type="EMBL" id="JAWDJX010000011">
    <property type="protein sequence ID" value="KAK3054598.1"/>
    <property type="molecule type" value="Genomic_DNA"/>
</dbReference>
<evidence type="ECO:0000313" key="2">
    <source>
        <dbReference type="Proteomes" id="UP001271007"/>
    </source>
</evidence>
<dbReference type="AlphaFoldDB" id="A0AAJ0DIM1"/>
<evidence type="ECO:0000313" key="1">
    <source>
        <dbReference type="EMBL" id="KAK3054598.1"/>
    </source>
</evidence>
<dbReference type="PANTHER" id="PTHR36847">
    <property type="entry name" value="AMIDOLIGASE ENZYME"/>
    <property type="match status" value="1"/>
</dbReference>
<keyword evidence="2" id="KW-1185">Reference proteome</keyword>
<organism evidence="1 2">
    <name type="scientific">Extremus antarcticus</name>
    <dbReference type="NCBI Taxonomy" id="702011"/>
    <lineage>
        <taxon>Eukaryota</taxon>
        <taxon>Fungi</taxon>
        <taxon>Dikarya</taxon>
        <taxon>Ascomycota</taxon>
        <taxon>Pezizomycotina</taxon>
        <taxon>Dothideomycetes</taxon>
        <taxon>Dothideomycetidae</taxon>
        <taxon>Mycosphaerellales</taxon>
        <taxon>Extremaceae</taxon>
        <taxon>Extremus</taxon>
    </lineage>
</organism>
<comment type="caution">
    <text evidence="1">The sequence shown here is derived from an EMBL/GenBank/DDBJ whole genome shotgun (WGS) entry which is preliminary data.</text>
</comment>
<dbReference type="Proteomes" id="UP001271007">
    <property type="component" value="Unassembled WGS sequence"/>
</dbReference>
<accession>A0AAJ0DIM1</accession>
<dbReference type="InterPro" id="IPR022025">
    <property type="entry name" value="Amidoligase_2"/>
</dbReference>
<sequence length="485" mass="55283">MDTLPSAMTDFTLTEKPKLSFGIEIEFLAVHNFPEPETEEEGSAHEIAGRRIYERLNAAGIPATGHESLDLDINHDAHIPSYSRWTVEQDDSLSLTEEETDLLLPGWAEEPIELSSRVFDFYNDNWRAEIAAVLEILRSFHIHVGFGEQGIPFRVAKNVFQFLTAFEQQVDQIHLLERVKRCEQYNMSLSQAHKAQYPWNGERGQRFRTSQKIGDRMLDNLFDIETLKTWTELEHFFWIDISAEQNGSRVVDGHSSVVNFDNLHSSGKSGRVIGTIEFRQHAGTIDYFTISSWILLTSTLVQYSATAPAAEFLQLLLRGLEQNYSLRQLLDAIHCPQDAMDFYCTDDGPIGVLPFYNTPLAATPRTTALSEYIEEDYDIRSKPHVLANAIAAKSTTHKFPISIAKVARAPPAIDVKARLEKHLMKIPQYERTGTATEAHMDFARECVLSELACRYWDGHKEPDEASMLRRLTDEEGATWIRMSKW</sequence>
<name>A0AAJ0DIM1_9PEZI</name>
<gene>
    <name evidence="1" type="ORF">LTR09_004327</name>
</gene>
<reference evidence="1" key="1">
    <citation type="submission" date="2023-04" db="EMBL/GenBank/DDBJ databases">
        <title>Black Yeasts Isolated from many extreme environments.</title>
        <authorList>
            <person name="Coleine C."/>
            <person name="Stajich J.E."/>
            <person name="Selbmann L."/>
        </authorList>
    </citation>
    <scope>NUCLEOTIDE SEQUENCE</scope>
    <source>
        <strain evidence="1">CCFEE 5312</strain>
    </source>
</reference>
<dbReference type="Pfam" id="PF12224">
    <property type="entry name" value="Amidoligase_2"/>
    <property type="match status" value="1"/>
</dbReference>